<dbReference type="InterPro" id="IPR017441">
    <property type="entry name" value="Protein_kinase_ATP_BS"/>
</dbReference>
<dbReference type="SMART" id="SM00220">
    <property type="entry name" value="S_TKc"/>
    <property type="match status" value="1"/>
</dbReference>
<evidence type="ECO:0000256" key="7">
    <source>
        <dbReference type="RuleBase" id="RU000304"/>
    </source>
</evidence>
<dbReference type="Gene3D" id="3.30.200.20">
    <property type="entry name" value="Phosphorylase Kinase, domain 1"/>
    <property type="match status" value="1"/>
</dbReference>
<sequence>MKAFAIMGSWRSERSSRAEMGSRNHFTELLKGIDIEPSLFIERERVVFGKKLGEGAFGAVHVCDVKGWETEKVVVKRVLPHKLKADDAVMLCNEIILSAILNHPNTVKFLGLCAQPKEVCLLSERCDDGSLERELDDHKTRPLAAESQVIDRMHQMASGMAHVHSLGYMHRDLKPANILMHGSLLKIADFGLARRIPSSPALLTAETGSYRWMAPEVMRHEAYDERCDVYSFALLSWASLTHTPPFAELTPVEAAFAVAKKSARPAIPPQYGTPIRDLIERCWAQQLEKRPSFEEVLVSIDKLRGARATQAPADACAGPPAVEPLLELNGEVQLMPANGTWSSNRAKPKRLLEDAGSGREAKIASPVLRTLINRDPSISSSLSGLQMKVSEEDAQQAKSSA</sequence>
<dbReference type="PANTHER" id="PTHR44329:SF288">
    <property type="entry name" value="MITOGEN-ACTIVATED PROTEIN KINASE KINASE KINASE 20"/>
    <property type="match status" value="1"/>
</dbReference>
<keyword evidence="4" id="KW-0418">Kinase</keyword>
<name>A0AB34K0A2_PRYPA</name>
<evidence type="ECO:0000256" key="3">
    <source>
        <dbReference type="ARBA" id="ARBA00022741"/>
    </source>
</evidence>
<evidence type="ECO:0000313" key="11">
    <source>
        <dbReference type="Proteomes" id="UP001515480"/>
    </source>
</evidence>
<evidence type="ECO:0000256" key="5">
    <source>
        <dbReference type="ARBA" id="ARBA00022840"/>
    </source>
</evidence>
<dbReference type="InterPro" id="IPR011009">
    <property type="entry name" value="Kinase-like_dom_sf"/>
</dbReference>
<evidence type="ECO:0000256" key="8">
    <source>
        <dbReference type="SAM" id="MobiDB-lite"/>
    </source>
</evidence>
<dbReference type="GO" id="GO:0005524">
    <property type="term" value="F:ATP binding"/>
    <property type="evidence" value="ECO:0007669"/>
    <property type="project" value="UniProtKB-UniRule"/>
</dbReference>
<dbReference type="PROSITE" id="PS00108">
    <property type="entry name" value="PROTEIN_KINASE_ST"/>
    <property type="match status" value="1"/>
</dbReference>
<feature type="binding site" evidence="6">
    <location>
        <position position="76"/>
    </location>
    <ligand>
        <name>ATP</name>
        <dbReference type="ChEBI" id="CHEBI:30616"/>
    </ligand>
</feature>
<dbReference type="PANTHER" id="PTHR44329">
    <property type="entry name" value="SERINE/THREONINE-PROTEIN KINASE TNNI3K-RELATED"/>
    <property type="match status" value="1"/>
</dbReference>
<dbReference type="EMBL" id="JBGBPQ010000003">
    <property type="protein sequence ID" value="KAL1526351.1"/>
    <property type="molecule type" value="Genomic_DNA"/>
</dbReference>
<accession>A0AB34K0A2</accession>
<evidence type="ECO:0000256" key="6">
    <source>
        <dbReference type="PROSITE-ProRule" id="PRU10141"/>
    </source>
</evidence>
<dbReference type="AlphaFoldDB" id="A0AB34K0A2"/>
<keyword evidence="2" id="KW-0808">Transferase</keyword>
<dbReference type="InterPro" id="IPR008271">
    <property type="entry name" value="Ser/Thr_kinase_AS"/>
</dbReference>
<proteinExistence type="inferred from homology"/>
<comment type="similarity">
    <text evidence="7">Belongs to the protein kinase superfamily.</text>
</comment>
<dbReference type="CDD" id="cd13999">
    <property type="entry name" value="STKc_MAP3K-like"/>
    <property type="match status" value="1"/>
</dbReference>
<keyword evidence="3 6" id="KW-0547">Nucleotide-binding</keyword>
<reference evidence="10 11" key="1">
    <citation type="journal article" date="2024" name="Science">
        <title>Giant polyketide synthase enzymes in the biosynthesis of giant marine polyether toxins.</title>
        <authorList>
            <person name="Fallon T.R."/>
            <person name="Shende V.V."/>
            <person name="Wierzbicki I.H."/>
            <person name="Pendleton A.L."/>
            <person name="Watervoot N.F."/>
            <person name="Auber R.P."/>
            <person name="Gonzalez D.J."/>
            <person name="Wisecaver J.H."/>
            <person name="Moore B.S."/>
        </authorList>
    </citation>
    <scope>NUCLEOTIDE SEQUENCE [LARGE SCALE GENOMIC DNA]</scope>
    <source>
        <strain evidence="10 11">12B1</strain>
    </source>
</reference>
<feature type="domain" description="Protein kinase" evidence="9">
    <location>
        <begin position="46"/>
        <end position="303"/>
    </location>
</feature>
<comment type="caution">
    <text evidence="10">The sequence shown here is derived from an EMBL/GenBank/DDBJ whole genome shotgun (WGS) entry which is preliminary data.</text>
</comment>
<evidence type="ECO:0000256" key="4">
    <source>
        <dbReference type="ARBA" id="ARBA00022777"/>
    </source>
</evidence>
<dbReference type="Proteomes" id="UP001515480">
    <property type="component" value="Unassembled WGS sequence"/>
</dbReference>
<evidence type="ECO:0000259" key="9">
    <source>
        <dbReference type="PROSITE" id="PS50011"/>
    </source>
</evidence>
<keyword evidence="5 6" id="KW-0067">ATP-binding</keyword>
<dbReference type="InterPro" id="IPR051681">
    <property type="entry name" value="Ser/Thr_Kinases-Pseudokinases"/>
</dbReference>
<dbReference type="PROSITE" id="PS00107">
    <property type="entry name" value="PROTEIN_KINASE_ATP"/>
    <property type="match status" value="1"/>
</dbReference>
<feature type="region of interest" description="Disordered" evidence="8">
    <location>
        <begin position="379"/>
        <end position="401"/>
    </location>
</feature>
<organism evidence="10 11">
    <name type="scientific">Prymnesium parvum</name>
    <name type="common">Toxic golden alga</name>
    <dbReference type="NCBI Taxonomy" id="97485"/>
    <lineage>
        <taxon>Eukaryota</taxon>
        <taxon>Haptista</taxon>
        <taxon>Haptophyta</taxon>
        <taxon>Prymnesiophyceae</taxon>
        <taxon>Prymnesiales</taxon>
        <taxon>Prymnesiaceae</taxon>
        <taxon>Prymnesium</taxon>
    </lineage>
</organism>
<dbReference type="InterPro" id="IPR001245">
    <property type="entry name" value="Ser-Thr/Tyr_kinase_cat_dom"/>
</dbReference>
<dbReference type="Gene3D" id="1.10.510.10">
    <property type="entry name" value="Transferase(Phosphotransferase) domain 1"/>
    <property type="match status" value="1"/>
</dbReference>
<gene>
    <name evidence="10" type="ORF">AB1Y20_015065</name>
</gene>
<evidence type="ECO:0000256" key="2">
    <source>
        <dbReference type="ARBA" id="ARBA00022679"/>
    </source>
</evidence>
<keyword evidence="1 7" id="KW-0723">Serine/threonine-protein kinase</keyword>
<dbReference type="PROSITE" id="PS50011">
    <property type="entry name" value="PROTEIN_KINASE_DOM"/>
    <property type="match status" value="1"/>
</dbReference>
<dbReference type="Pfam" id="PF07714">
    <property type="entry name" value="PK_Tyr_Ser-Thr"/>
    <property type="match status" value="1"/>
</dbReference>
<dbReference type="SUPFAM" id="SSF56112">
    <property type="entry name" value="Protein kinase-like (PK-like)"/>
    <property type="match status" value="1"/>
</dbReference>
<evidence type="ECO:0000256" key="1">
    <source>
        <dbReference type="ARBA" id="ARBA00022527"/>
    </source>
</evidence>
<evidence type="ECO:0000313" key="10">
    <source>
        <dbReference type="EMBL" id="KAL1526351.1"/>
    </source>
</evidence>
<dbReference type="GO" id="GO:0004674">
    <property type="term" value="F:protein serine/threonine kinase activity"/>
    <property type="evidence" value="ECO:0007669"/>
    <property type="project" value="UniProtKB-KW"/>
</dbReference>
<protein>
    <recommendedName>
        <fullName evidence="9">Protein kinase domain-containing protein</fullName>
    </recommendedName>
</protein>
<keyword evidence="11" id="KW-1185">Reference proteome</keyword>
<dbReference type="InterPro" id="IPR000719">
    <property type="entry name" value="Prot_kinase_dom"/>
</dbReference>